<evidence type="ECO:0000313" key="2">
    <source>
        <dbReference type="Proteomes" id="UP000831068"/>
    </source>
</evidence>
<proteinExistence type="predicted"/>
<protein>
    <submittedName>
        <fullName evidence="1">Uncharacterized protein</fullName>
    </submittedName>
</protein>
<gene>
    <name evidence="1" type="ORF">MTP08_05100</name>
</gene>
<accession>A0ABY4BJ05</accession>
<keyword evidence="2" id="KW-1185">Reference proteome</keyword>
<reference evidence="1 2" key="1">
    <citation type="submission" date="2022-03" db="EMBL/GenBank/DDBJ databases">
        <title>Chryseobacterium sp. isolated from the Andong Sikhe.</title>
        <authorList>
            <person name="Won M."/>
            <person name="Kim S.-J."/>
            <person name="Kwon S.-W."/>
        </authorList>
    </citation>
    <scope>NUCLEOTIDE SEQUENCE [LARGE SCALE GENOMIC DNA]</scope>
    <source>
        <strain evidence="1 2">ADR-1</strain>
    </source>
</reference>
<organism evidence="1 2">
    <name type="scientific">Chryseobacterium oryzae</name>
    <dbReference type="NCBI Taxonomy" id="2929799"/>
    <lineage>
        <taxon>Bacteria</taxon>
        <taxon>Pseudomonadati</taxon>
        <taxon>Bacteroidota</taxon>
        <taxon>Flavobacteriia</taxon>
        <taxon>Flavobacteriales</taxon>
        <taxon>Weeksellaceae</taxon>
        <taxon>Chryseobacterium group</taxon>
        <taxon>Chryseobacterium</taxon>
    </lineage>
</organism>
<dbReference type="EMBL" id="CP094529">
    <property type="protein sequence ID" value="UOE39147.1"/>
    <property type="molecule type" value="Genomic_DNA"/>
</dbReference>
<evidence type="ECO:0000313" key="1">
    <source>
        <dbReference type="EMBL" id="UOE39147.1"/>
    </source>
</evidence>
<dbReference type="RefSeq" id="WP_243577316.1">
    <property type="nucleotide sequence ID" value="NZ_CP094529.1"/>
</dbReference>
<sequence>MNSENFEFKLLSLYWLGNMNEELDLCAHGKLFVKIGDEIICDENTSEITVSSTALYLMRTLEENYKKDDYASQLLPCCGFNFFAENENDDFVNIVGCPSGIDNNSHRQ</sequence>
<name>A0ABY4BJ05_9FLAO</name>
<dbReference type="Proteomes" id="UP000831068">
    <property type="component" value="Chromosome"/>
</dbReference>